<dbReference type="AlphaFoldDB" id="T1F8W4"/>
<name>T1F8W4_HELRO</name>
<accession>T1F8W4</accession>
<gene>
    <name evidence="3" type="primary">20205263</name>
    <name evidence="2" type="ORF">HELRODRAFT_175131</name>
</gene>
<keyword evidence="4" id="KW-1185">Reference proteome</keyword>
<dbReference type="KEGG" id="hro:HELRODRAFT_175131"/>
<feature type="compositionally biased region" description="Low complexity" evidence="1">
    <location>
        <begin position="850"/>
        <end position="872"/>
    </location>
</feature>
<dbReference type="RefSeq" id="XP_009020814.1">
    <property type="nucleotide sequence ID" value="XM_009022566.1"/>
</dbReference>
<feature type="region of interest" description="Disordered" evidence="1">
    <location>
        <begin position="609"/>
        <end position="630"/>
    </location>
</feature>
<protein>
    <submittedName>
        <fullName evidence="2 3">Uncharacterized protein</fullName>
    </submittedName>
</protein>
<dbReference type="CTD" id="20205263"/>
<evidence type="ECO:0000313" key="3">
    <source>
        <dbReference type="EnsemblMetazoa" id="HelroP175131"/>
    </source>
</evidence>
<feature type="region of interest" description="Disordered" evidence="1">
    <location>
        <begin position="1"/>
        <end position="30"/>
    </location>
</feature>
<feature type="region of interest" description="Disordered" evidence="1">
    <location>
        <begin position="708"/>
        <end position="746"/>
    </location>
</feature>
<dbReference type="EMBL" id="KB096830">
    <property type="protein sequence ID" value="ESO01102.1"/>
    <property type="molecule type" value="Genomic_DNA"/>
</dbReference>
<feature type="compositionally biased region" description="Low complexity" evidence="1">
    <location>
        <begin position="322"/>
        <end position="343"/>
    </location>
</feature>
<feature type="region of interest" description="Disordered" evidence="1">
    <location>
        <begin position="824"/>
        <end position="876"/>
    </location>
</feature>
<dbReference type="GO" id="GO:0006357">
    <property type="term" value="P:regulation of transcription by RNA polymerase II"/>
    <property type="evidence" value="ECO:0000318"/>
    <property type="project" value="GO_Central"/>
</dbReference>
<feature type="region of interest" description="Disordered" evidence="1">
    <location>
        <begin position="58"/>
        <end position="82"/>
    </location>
</feature>
<feature type="compositionally biased region" description="Low complexity" evidence="1">
    <location>
        <begin position="392"/>
        <end position="401"/>
    </location>
</feature>
<dbReference type="EMBL" id="AMQM01005151">
    <property type="status" value="NOT_ANNOTATED_CDS"/>
    <property type="molecule type" value="Genomic_DNA"/>
</dbReference>
<feature type="compositionally biased region" description="Polar residues" evidence="1">
    <location>
        <begin position="840"/>
        <end position="849"/>
    </location>
</feature>
<dbReference type="Proteomes" id="UP000015101">
    <property type="component" value="Unassembled WGS sequence"/>
</dbReference>
<proteinExistence type="predicted"/>
<dbReference type="HOGENOM" id="CLU_325499_0_0_1"/>
<sequence>MTSSTFSQSDSKATVAYLTARTDESKQEGRYELEMARSSTDSILQSFSSWPGTTFEKQQDIQDKMKSTSNSSSSSSSSSSIPLTSQSIFRSRHIFMAYLNGHRSKIQSWTYFCDEIHFYTDLIDVILTWVNRGESPLPLDSITGSVISFIPLMFGAPQGHDSSLTRERWSSVRYLLQSHSYLLSSLNYIGAEQSLCRAYHSLVCLTRRETLYYANFSFAGEAFFRMYRQSYPSLTDPRDDLPRNLNEEEVLFQPSGTSDTPPRSWRWYGPGLSREWRMAEHKLFFPTLFICRSELVSEMDYVVTAGGKATGTTSSDNEDVASVSSSSSIISSTSGSSSGGTFSKRNLNYKSDEISSAFDVDNNNVNKMYSSKKIEKLKSSQTSSHDSNKRQTTTTAAAAAANDPSVHAQQDISNYPCGFSRKNETKITDIQLITEHELSRVLIALKHSVDLTSQLSRQAEVTCTLLLTSTFFYLVVIHCIRCSCLVLKTARRRKRASKAHLLQKREVPTDSSAGSAPLLLVVRRDVAATTPKHDIVQQPQIEQEHRQQQYKQQSLFCDTTTLQQQQQQQQQMTYQQNQQSKHNSVGGVFEDEFVYNVLSSISSNTLTHRFNNSSSNNNNSSSNSSYQQQQRIILQQKTNSPKHRLPTANHLNKHVRMSDVTLPRQKNLQQQNPHLMQHFTLLSQQSQHATSTIPKLQQQQTTFTNNSFISDIQPHSGQQQPYPQSQKQQFQHIQQQQHALHQQQQQFQSQSTFNQLMLPISFSQQHYTNQTAYSTNSTTATKTLTSSGSSFMIPSINNNINSNSNNSNIHLINISTSNKIYSTSTTTTTTNPVTTTANIENSDINKPQSNNHNNNNNDINNGDNNDDNNNNNTTLGGFVGLKIATV</sequence>
<feature type="compositionally biased region" description="Low complexity" evidence="1">
    <location>
        <begin position="713"/>
        <end position="746"/>
    </location>
</feature>
<evidence type="ECO:0000313" key="2">
    <source>
        <dbReference type="EMBL" id="ESO01102.1"/>
    </source>
</evidence>
<dbReference type="InParanoid" id="T1F8W4"/>
<reference evidence="4" key="1">
    <citation type="submission" date="2012-12" db="EMBL/GenBank/DDBJ databases">
        <authorList>
            <person name="Hellsten U."/>
            <person name="Grimwood J."/>
            <person name="Chapman J.A."/>
            <person name="Shapiro H."/>
            <person name="Aerts A."/>
            <person name="Otillar R.P."/>
            <person name="Terry A.Y."/>
            <person name="Boore J.L."/>
            <person name="Simakov O."/>
            <person name="Marletaz F."/>
            <person name="Cho S.-J."/>
            <person name="Edsinger-Gonzales E."/>
            <person name="Havlak P."/>
            <person name="Kuo D.-H."/>
            <person name="Larsson T."/>
            <person name="Lv J."/>
            <person name="Arendt D."/>
            <person name="Savage R."/>
            <person name="Osoegawa K."/>
            <person name="de Jong P."/>
            <person name="Lindberg D.R."/>
            <person name="Seaver E.C."/>
            <person name="Weisblat D.A."/>
            <person name="Putnam N.H."/>
            <person name="Grigoriev I.V."/>
            <person name="Rokhsar D.S."/>
        </authorList>
    </citation>
    <scope>NUCLEOTIDE SEQUENCE</scope>
</reference>
<feature type="region of interest" description="Disordered" evidence="1">
    <location>
        <begin position="307"/>
        <end position="343"/>
    </location>
</feature>
<feature type="compositionally biased region" description="Low complexity" evidence="1">
    <location>
        <begin position="67"/>
        <end position="80"/>
    </location>
</feature>
<organism evidence="3 4">
    <name type="scientific">Helobdella robusta</name>
    <name type="common">Californian leech</name>
    <dbReference type="NCBI Taxonomy" id="6412"/>
    <lineage>
        <taxon>Eukaryota</taxon>
        <taxon>Metazoa</taxon>
        <taxon>Spiralia</taxon>
        <taxon>Lophotrochozoa</taxon>
        <taxon>Annelida</taxon>
        <taxon>Clitellata</taxon>
        <taxon>Hirudinea</taxon>
        <taxon>Rhynchobdellida</taxon>
        <taxon>Glossiphoniidae</taxon>
        <taxon>Helobdella</taxon>
    </lineage>
</organism>
<feature type="compositionally biased region" description="Polar residues" evidence="1">
    <location>
        <begin position="1"/>
        <end position="12"/>
    </location>
</feature>
<dbReference type="GO" id="GO:0005634">
    <property type="term" value="C:nucleus"/>
    <property type="evidence" value="ECO:0000318"/>
    <property type="project" value="GO_Central"/>
</dbReference>
<reference evidence="2 4" key="2">
    <citation type="journal article" date="2013" name="Nature">
        <title>Insights into bilaterian evolution from three spiralian genomes.</title>
        <authorList>
            <person name="Simakov O."/>
            <person name="Marletaz F."/>
            <person name="Cho S.J."/>
            <person name="Edsinger-Gonzales E."/>
            <person name="Havlak P."/>
            <person name="Hellsten U."/>
            <person name="Kuo D.H."/>
            <person name="Larsson T."/>
            <person name="Lv J."/>
            <person name="Arendt D."/>
            <person name="Savage R."/>
            <person name="Osoegawa K."/>
            <person name="de Jong P."/>
            <person name="Grimwood J."/>
            <person name="Chapman J.A."/>
            <person name="Shapiro H."/>
            <person name="Aerts A."/>
            <person name="Otillar R.P."/>
            <person name="Terry A.Y."/>
            <person name="Boore J.L."/>
            <person name="Grigoriev I.V."/>
            <person name="Lindberg D.R."/>
            <person name="Seaver E.C."/>
            <person name="Weisblat D.A."/>
            <person name="Putnam N.H."/>
            <person name="Rokhsar D.S."/>
        </authorList>
    </citation>
    <scope>NUCLEOTIDE SEQUENCE</scope>
</reference>
<evidence type="ECO:0000313" key="4">
    <source>
        <dbReference type="Proteomes" id="UP000015101"/>
    </source>
</evidence>
<feature type="compositionally biased region" description="Low complexity" evidence="1">
    <location>
        <begin position="611"/>
        <end position="630"/>
    </location>
</feature>
<reference evidence="3" key="3">
    <citation type="submission" date="2015-06" db="UniProtKB">
        <authorList>
            <consortium name="EnsemblMetazoa"/>
        </authorList>
    </citation>
    <scope>IDENTIFICATION</scope>
</reference>
<dbReference type="EnsemblMetazoa" id="HelroT175131">
    <property type="protein sequence ID" value="HelroP175131"/>
    <property type="gene ID" value="HelroG175131"/>
</dbReference>
<evidence type="ECO:0000256" key="1">
    <source>
        <dbReference type="SAM" id="MobiDB-lite"/>
    </source>
</evidence>
<feature type="compositionally biased region" description="Basic and acidic residues" evidence="1">
    <location>
        <begin position="21"/>
        <end position="30"/>
    </location>
</feature>
<dbReference type="GO" id="GO:0006338">
    <property type="term" value="P:chromatin remodeling"/>
    <property type="evidence" value="ECO:0000318"/>
    <property type="project" value="GO_Central"/>
</dbReference>
<feature type="region of interest" description="Disordered" evidence="1">
    <location>
        <begin position="375"/>
        <end position="405"/>
    </location>
</feature>
<dbReference type="GO" id="GO:0003712">
    <property type="term" value="F:transcription coregulator activity"/>
    <property type="evidence" value="ECO:0000318"/>
    <property type="project" value="GO_Central"/>
</dbReference>
<dbReference type="PANTHER" id="PTHR10019">
    <property type="entry name" value="SNF5"/>
    <property type="match status" value="1"/>
</dbReference>
<dbReference type="STRING" id="6412.T1F8W4"/>
<feature type="compositionally biased region" description="Low complexity" evidence="1">
    <location>
        <begin position="824"/>
        <end position="839"/>
    </location>
</feature>
<dbReference type="GeneID" id="20205263"/>